<evidence type="ECO:0000313" key="2">
    <source>
        <dbReference type="Proteomes" id="UP000292385"/>
    </source>
</evidence>
<reference evidence="1 2" key="1">
    <citation type="submission" date="2019-02" db="EMBL/GenBank/DDBJ databases">
        <title>Kribbella capetownensis sp. nov. and Kribbella speibonae sp. nov., isolated from soil.</title>
        <authorList>
            <person name="Curtis S.M."/>
            <person name="Norton I."/>
            <person name="Everest G.J."/>
            <person name="Meyers P.R."/>
        </authorList>
    </citation>
    <scope>NUCLEOTIDE SEQUENCE [LARGE SCALE GENOMIC DNA]</scope>
    <source>
        <strain evidence="1 2">SK5</strain>
    </source>
</reference>
<comment type="caution">
    <text evidence="1">The sequence shown here is derived from an EMBL/GenBank/DDBJ whole genome shotgun (WGS) entry which is preliminary data.</text>
</comment>
<gene>
    <name evidence="1" type="ORF">E0H58_23865</name>
</gene>
<organism evidence="1 2">
    <name type="scientific">Kribbella speibonae</name>
    <dbReference type="NCBI Taxonomy" id="1572660"/>
    <lineage>
        <taxon>Bacteria</taxon>
        <taxon>Bacillati</taxon>
        <taxon>Actinomycetota</taxon>
        <taxon>Actinomycetes</taxon>
        <taxon>Propionibacteriales</taxon>
        <taxon>Kribbellaceae</taxon>
        <taxon>Kribbella</taxon>
    </lineage>
</organism>
<keyword evidence="2" id="KW-1185">Reference proteome</keyword>
<dbReference type="Proteomes" id="UP000292385">
    <property type="component" value="Unassembled WGS sequence"/>
</dbReference>
<protein>
    <submittedName>
        <fullName evidence="1">Uncharacterized protein</fullName>
    </submittedName>
</protein>
<sequence>MAGPRRFVLRRTVDVTGVSGTGDVAEGVEWSDGTVALRWRGKWATTVVWDYGLDALLAVHGHNGSTVVAWLDSDCPA</sequence>
<accession>A0ABY2A6N2</accession>
<evidence type="ECO:0000313" key="1">
    <source>
        <dbReference type="EMBL" id="TCC22217.1"/>
    </source>
</evidence>
<name>A0ABY2A6N2_9ACTN</name>
<proteinExistence type="predicted"/>
<dbReference type="EMBL" id="SJJY01000005">
    <property type="protein sequence ID" value="TCC22217.1"/>
    <property type="molecule type" value="Genomic_DNA"/>
</dbReference>